<dbReference type="GO" id="GO:0005840">
    <property type="term" value="C:ribosome"/>
    <property type="evidence" value="ECO:0007669"/>
    <property type="project" value="UniProtKB-KW"/>
</dbReference>
<comment type="function">
    <text evidence="4 5">This protein binds to 23S rRNA in the presence of protein L20.</text>
</comment>
<evidence type="ECO:0000256" key="5">
    <source>
        <dbReference type="RuleBase" id="RU000562"/>
    </source>
</evidence>
<evidence type="ECO:0000313" key="7">
    <source>
        <dbReference type="Proteomes" id="UP000246077"/>
    </source>
</evidence>
<evidence type="ECO:0000256" key="2">
    <source>
        <dbReference type="ARBA" id="ARBA00022980"/>
    </source>
</evidence>
<comment type="similarity">
    <text evidence="1 4 5">Belongs to the bacterial ribosomal protein bL21 family.</text>
</comment>
<sequence length="104" mass="11140">MFAVIKTGGKQYKVAENEVITVERLEGEAGSTISLDQVLLVGEGENVTVGAPVVAGATVTAEIVGQARGPKLIVFKKRRRQNSRRKNGHRQDLTVLKITSIAVA</sequence>
<evidence type="ECO:0000256" key="3">
    <source>
        <dbReference type="ARBA" id="ARBA00023274"/>
    </source>
</evidence>
<keyword evidence="3 4" id="KW-0687">Ribonucleoprotein</keyword>
<evidence type="ECO:0000256" key="1">
    <source>
        <dbReference type="ARBA" id="ARBA00008563"/>
    </source>
</evidence>
<organism evidence="6 7">
    <name type="scientific">Zavarzinia compransoris</name>
    <dbReference type="NCBI Taxonomy" id="1264899"/>
    <lineage>
        <taxon>Bacteria</taxon>
        <taxon>Pseudomonadati</taxon>
        <taxon>Pseudomonadota</taxon>
        <taxon>Alphaproteobacteria</taxon>
        <taxon>Rhodospirillales</taxon>
        <taxon>Zavarziniaceae</taxon>
        <taxon>Zavarzinia</taxon>
    </lineage>
</organism>
<keyword evidence="4 5" id="KW-0699">rRNA-binding</keyword>
<accession>A0A317E566</accession>
<dbReference type="Pfam" id="PF00829">
    <property type="entry name" value="Ribosomal_L21p"/>
    <property type="match status" value="1"/>
</dbReference>
<comment type="subunit">
    <text evidence="4">Part of the 50S ribosomal subunit. Contacts protein L20.</text>
</comment>
<comment type="caution">
    <text evidence="6">The sequence shown here is derived from an EMBL/GenBank/DDBJ whole genome shotgun (WGS) entry which is preliminary data.</text>
</comment>
<dbReference type="GO" id="GO:0005737">
    <property type="term" value="C:cytoplasm"/>
    <property type="evidence" value="ECO:0007669"/>
    <property type="project" value="UniProtKB-ARBA"/>
</dbReference>
<proteinExistence type="inferred from homology"/>
<evidence type="ECO:0000256" key="4">
    <source>
        <dbReference type="HAMAP-Rule" id="MF_01363"/>
    </source>
</evidence>
<dbReference type="PANTHER" id="PTHR21349:SF0">
    <property type="entry name" value="LARGE RIBOSOMAL SUBUNIT PROTEIN BL21M"/>
    <property type="match status" value="1"/>
</dbReference>
<dbReference type="SUPFAM" id="SSF141091">
    <property type="entry name" value="L21p-like"/>
    <property type="match status" value="1"/>
</dbReference>
<dbReference type="InterPro" id="IPR001787">
    <property type="entry name" value="Ribosomal_bL21"/>
</dbReference>
<dbReference type="EMBL" id="QGLF01000002">
    <property type="protein sequence ID" value="PWR21712.1"/>
    <property type="molecule type" value="Genomic_DNA"/>
</dbReference>
<gene>
    <name evidence="4 6" type="primary">rplU</name>
    <name evidence="6" type="ORF">DKG75_06865</name>
</gene>
<dbReference type="NCBIfam" id="TIGR00061">
    <property type="entry name" value="L21"/>
    <property type="match status" value="1"/>
</dbReference>
<dbReference type="InterPro" id="IPR028909">
    <property type="entry name" value="bL21-like"/>
</dbReference>
<reference evidence="7" key="1">
    <citation type="submission" date="2018-05" db="EMBL/GenBank/DDBJ databases">
        <title>Zavarzinia sp. HR-AS.</title>
        <authorList>
            <person name="Lee Y."/>
            <person name="Jeon C.O."/>
        </authorList>
    </citation>
    <scope>NUCLEOTIDE SEQUENCE [LARGE SCALE GENOMIC DNA]</scope>
    <source>
        <strain evidence="7">DSM 1231</strain>
    </source>
</reference>
<name>A0A317E566_9PROT</name>
<dbReference type="GO" id="GO:0019843">
    <property type="term" value="F:rRNA binding"/>
    <property type="evidence" value="ECO:0007669"/>
    <property type="project" value="UniProtKB-UniRule"/>
</dbReference>
<dbReference type="RefSeq" id="WP_109920357.1">
    <property type="nucleotide sequence ID" value="NZ_QGLF01000002.1"/>
</dbReference>
<dbReference type="GO" id="GO:0006412">
    <property type="term" value="P:translation"/>
    <property type="evidence" value="ECO:0007669"/>
    <property type="project" value="UniProtKB-UniRule"/>
</dbReference>
<dbReference type="InterPro" id="IPR036164">
    <property type="entry name" value="bL21-like_sf"/>
</dbReference>
<keyword evidence="4 5" id="KW-0694">RNA-binding</keyword>
<dbReference type="HAMAP" id="MF_01363">
    <property type="entry name" value="Ribosomal_bL21"/>
    <property type="match status" value="1"/>
</dbReference>
<dbReference type="Proteomes" id="UP000246077">
    <property type="component" value="Unassembled WGS sequence"/>
</dbReference>
<evidence type="ECO:0000313" key="6">
    <source>
        <dbReference type="EMBL" id="PWR21712.1"/>
    </source>
</evidence>
<keyword evidence="7" id="KW-1185">Reference proteome</keyword>
<protein>
    <recommendedName>
        <fullName evidence="4">Large ribosomal subunit protein bL21</fullName>
    </recommendedName>
</protein>
<dbReference type="GO" id="GO:1990904">
    <property type="term" value="C:ribonucleoprotein complex"/>
    <property type="evidence" value="ECO:0007669"/>
    <property type="project" value="UniProtKB-KW"/>
</dbReference>
<dbReference type="PANTHER" id="PTHR21349">
    <property type="entry name" value="50S RIBOSOMAL PROTEIN L21"/>
    <property type="match status" value="1"/>
</dbReference>
<dbReference type="AlphaFoldDB" id="A0A317E566"/>
<keyword evidence="2 4" id="KW-0689">Ribosomal protein</keyword>
<dbReference type="OrthoDB" id="9813334at2"/>
<dbReference type="GO" id="GO:0003735">
    <property type="term" value="F:structural constituent of ribosome"/>
    <property type="evidence" value="ECO:0007669"/>
    <property type="project" value="InterPro"/>
</dbReference>